<dbReference type="STRING" id="765257.A0A0C9YTV3"/>
<evidence type="ECO:0000256" key="2">
    <source>
        <dbReference type="SAM" id="MobiDB-lite"/>
    </source>
</evidence>
<feature type="compositionally biased region" description="Basic and acidic residues" evidence="2">
    <location>
        <begin position="38"/>
        <end position="52"/>
    </location>
</feature>
<dbReference type="AlphaFoldDB" id="A0A0C9YTV3"/>
<keyword evidence="4" id="KW-1185">Reference proteome</keyword>
<evidence type="ECO:0000313" key="3">
    <source>
        <dbReference type="EMBL" id="KIK17439.1"/>
    </source>
</evidence>
<evidence type="ECO:0000256" key="1">
    <source>
        <dbReference type="SAM" id="Coils"/>
    </source>
</evidence>
<feature type="compositionally biased region" description="Polar residues" evidence="2">
    <location>
        <begin position="1"/>
        <end position="15"/>
    </location>
</feature>
<dbReference type="EMBL" id="KN833828">
    <property type="protein sequence ID" value="KIK17439.1"/>
    <property type="molecule type" value="Genomic_DNA"/>
</dbReference>
<dbReference type="OrthoDB" id="2712779at2759"/>
<name>A0A0C9YTV3_9AGAM</name>
<feature type="region of interest" description="Disordered" evidence="2">
    <location>
        <begin position="1"/>
        <end position="52"/>
    </location>
</feature>
<feature type="compositionally biased region" description="Acidic residues" evidence="2">
    <location>
        <begin position="26"/>
        <end position="37"/>
    </location>
</feature>
<feature type="compositionally biased region" description="Gly residues" evidence="2">
    <location>
        <begin position="328"/>
        <end position="341"/>
    </location>
</feature>
<feature type="region of interest" description="Disordered" evidence="2">
    <location>
        <begin position="323"/>
        <end position="355"/>
    </location>
</feature>
<organism evidence="3 4">
    <name type="scientific">Pisolithus microcarpus 441</name>
    <dbReference type="NCBI Taxonomy" id="765257"/>
    <lineage>
        <taxon>Eukaryota</taxon>
        <taxon>Fungi</taxon>
        <taxon>Dikarya</taxon>
        <taxon>Basidiomycota</taxon>
        <taxon>Agaricomycotina</taxon>
        <taxon>Agaricomycetes</taxon>
        <taxon>Agaricomycetidae</taxon>
        <taxon>Boletales</taxon>
        <taxon>Sclerodermatineae</taxon>
        <taxon>Pisolithaceae</taxon>
        <taxon>Pisolithus</taxon>
    </lineage>
</organism>
<feature type="region of interest" description="Disordered" evidence="2">
    <location>
        <begin position="185"/>
        <end position="220"/>
    </location>
</feature>
<dbReference type="Proteomes" id="UP000054018">
    <property type="component" value="Unassembled WGS sequence"/>
</dbReference>
<feature type="coiled-coil region" evidence="1">
    <location>
        <begin position="254"/>
        <end position="281"/>
    </location>
</feature>
<sequence length="355" mass="38619">MSNPQTSTSRQSTAAPSWDFSQVPDEGLEVQMDDSEETEHAKETKKGQCEAVKKERRAEIHRQRVAEQEQWVREECERQRAEEASQQAASAKGKGCVEELQRESRLVQMTRMGATPVYSPTTGARIGSMAVPIYWEACKECQLWGEPGECQVAVGGRSCGLCRKWKKKCSWVAKDWAASVSGSCKQVGTGGSQGERKKRGCSNVDDGGADTEAGVDEGSKASAPRFEAAGSCLVGERELRHRLPPDDEYHGRLLVAQEEQAIALEQQVAAMEQMAVAQEAQAVAMQVYMQVMQGQIWLPFPLMMMPRVGVPQGRALLGTVAVAEQDGSGVGEGTKSGGSERGGSADERDDEMDDE</sequence>
<proteinExistence type="predicted"/>
<keyword evidence="1" id="KW-0175">Coiled coil</keyword>
<gene>
    <name evidence="3" type="ORF">PISMIDRAFT_15122</name>
</gene>
<evidence type="ECO:0000313" key="4">
    <source>
        <dbReference type="Proteomes" id="UP000054018"/>
    </source>
</evidence>
<protein>
    <submittedName>
        <fullName evidence="3">Uncharacterized protein</fullName>
    </submittedName>
</protein>
<reference evidence="3 4" key="1">
    <citation type="submission" date="2014-04" db="EMBL/GenBank/DDBJ databases">
        <authorList>
            <consortium name="DOE Joint Genome Institute"/>
            <person name="Kuo A."/>
            <person name="Kohler A."/>
            <person name="Costa M.D."/>
            <person name="Nagy L.G."/>
            <person name="Floudas D."/>
            <person name="Copeland A."/>
            <person name="Barry K.W."/>
            <person name="Cichocki N."/>
            <person name="Veneault-Fourrey C."/>
            <person name="LaButti K."/>
            <person name="Lindquist E.A."/>
            <person name="Lipzen A."/>
            <person name="Lundell T."/>
            <person name="Morin E."/>
            <person name="Murat C."/>
            <person name="Sun H."/>
            <person name="Tunlid A."/>
            <person name="Henrissat B."/>
            <person name="Grigoriev I.V."/>
            <person name="Hibbett D.S."/>
            <person name="Martin F."/>
            <person name="Nordberg H.P."/>
            <person name="Cantor M.N."/>
            <person name="Hua S.X."/>
        </authorList>
    </citation>
    <scope>NUCLEOTIDE SEQUENCE [LARGE SCALE GENOMIC DNA]</scope>
    <source>
        <strain evidence="3 4">441</strain>
    </source>
</reference>
<accession>A0A0C9YTV3</accession>
<dbReference type="HOGENOM" id="CLU_062064_1_0_1"/>
<reference evidence="4" key="2">
    <citation type="submission" date="2015-01" db="EMBL/GenBank/DDBJ databases">
        <title>Evolutionary Origins and Diversification of the Mycorrhizal Mutualists.</title>
        <authorList>
            <consortium name="DOE Joint Genome Institute"/>
            <consortium name="Mycorrhizal Genomics Consortium"/>
            <person name="Kohler A."/>
            <person name="Kuo A."/>
            <person name="Nagy L.G."/>
            <person name="Floudas D."/>
            <person name="Copeland A."/>
            <person name="Barry K.W."/>
            <person name="Cichocki N."/>
            <person name="Veneault-Fourrey C."/>
            <person name="LaButti K."/>
            <person name="Lindquist E.A."/>
            <person name="Lipzen A."/>
            <person name="Lundell T."/>
            <person name="Morin E."/>
            <person name="Murat C."/>
            <person name="Riley R."/>
            <person name="Ohm R."/>
            <person name="Sun H."/>
            <person name="Tunlid A."/>
            <person name="Henrissat B."/>
            <person name="Grigoriev I.V."/>
            <person name="Hibbett D.S."/>
            <person name="Martin F."/>
        </authorList>
    </citation>
    <scope>NUCLEOTIDE SEQUENCE [LARGE SCALE GENOMIC DNA]</scope>
    <source>
        <strain evidence="4">441</strain>
    </source>
</reference>